<proteinExistence type="predicted"/>
<accession>A0A699ZB21</accession>
<comment type="caution">
    <text evidence="1">The sequence shown here is derived from an EMBL/GenBank/DDBJ whole genome shotgun (WGS) entry which is preliminary data.</text>
</comment>
<gene>
    <name evidence="1" type="ORF">HaLaN_15766</name>
</gene>
<keyword evidence="2" id="KW-1185">Reference proteome</keyword>
<organism evidence="1 2">
    <name type="scientific">Haematococcus lacustris</name>
    <name type="common">Green alga</name>
    <name type="synonym">Haematococcus pluvialis</name>
    <dbReference type="NCBI Taxonomy" id="44745"/>
    <lineage>
        <taxon>Eukaryota</taxon>
        <taxon>Viridiplantae</taxon>
        <taxon>Chlorophyta</taxon>
        <taxon>core chlorophytes</taxon>
        <taxon>Chlorophyceae</taxon>
        <taxon>CS clade</taxon>
        <taxon>Chlamydomonadales</taxon>
        <taxon>Haematococcaceae</taxon>
        <taxon>Haematococcus</taxon>
    </lineage>
</organism>
<reference evidence="1 2" key="1">
    <citation type="submission" date="2020-02" db="EMBL/GenBank/DDBJ databases">
        <title>Draft genome sequence of Haematococcus lacustris strain NIES-144.</title>
        <authorList>
            <person name="Morimoto D."/>
            <person name="Nakagawa S."/>
            <person name="Yoshida T."/>
            <person name="Sawayama S."/>
        </authorList>
    </citation>
    <scope>NUCLEOTIDE SEQUENCE [LARGE SCALE GENOMIC DNA]</scope>
    <source>
        <strain evidence="1 2">NIES-144</strain>
    </source>
</reference>
<name>A0A699ZB21_HAELA</name>
<dbReference type="AlphaFoldDB" id="A0A699ZB21"/>
<dbReference type="Proteomes" id="UP000485058">
    <property type="component" value="Unassembled WGS sequence"/>
</dbReference>
<dbReference type="EMBL" id="BLLF01001376">
    <property type="protein sequence ID" value="GFH18895.1"/>
    <property type="molecule type" value="Genomic_DNA"/>
</dbReference>
<evidence type="ECO:0000313" key="1">
    <source>
        <dbReference type="EMBL" id="GFH18895.1"/>
    </source>
</evidence>
<sequence>MQAFCQRYNEQLLAEVLSWPCTSGLHVMPITARAKAFTLEALSEGGMLHPLRAQPPLS</sequence>
<evidence type="ECO:0000313" key="2">
    <source>
        <dbReference type="Proteomes" id="UP000485058"/>
    </source>
</evidence>
<feature type="non-terminal residue" evidence="1">
    <location>
        <position position="1"/>
    </location>
</feature>
<protein>
    <submittedName>
        <fullName evidence="1">Uncharacterized protein</fullName>
    </submittedName>
</protein>